<accession>A0ABW1LLF5</accession>
<proteinExistence type="predicted"/>
<organism evidence="1 2">
    <name type="scientific">Nocardioides hankookensis</name>
    <dbReference type="NCBI Taxonomy" id="443157"/>
    <lineage>
        <taxon>Bacteria</taxon>
        <taxon>Bacillati</taxon>
        <taxon>Actinomycetota</taxon>
        <taxon>Actinomycetes</taxon>
        <taxon>Propionibacteriales</taxon>
        <taxon>Nocardioidaceae</taxon>
        <taxon>Nocardioides</taxon>
    </lineage>
</organism>
<keyword evidence="2" id="KW-1185">Reference proteome</keyword>
<evidence type="ECO:0000313" key="1">
    <source>
        <dbReference type="EMBL" id="MFC6044321.1"/>
    </source>
</evidence>
<gene>
    <name evidence="1" type="ORF">ACFPYL_14625</name>
</gene>
<comment type="caution">
    <text evidence="1">The sequence shown here is derived from an EMBL/GenBank/DDBJ whole genome shotgun (WGS) entry which is preliminary data.</text>
</comment>
<evidence type="ECO:0000313" key="2">
    <source>
        <dbReference type="Proteomes" id="UP001596135"/>
    </source>
</evidence>
<dbReference type="RefSeq" id="WP_379155563.1">
    <property type="nucleotide sequence ID" value="NZ_JBHSRJ010000005.1"/>
</dbReference>
<name>A0ABW1LLF5_9ACTN</name>
<dbReference type="Proteomes" id="UP001596135">
    <property type="component" value="Unassembled WGS sequence"/>
</dbReference>
<dbReference type="EMBL" id="JBHSRJ010000005">
    <property type="protein sequence ID" value="MFC6044321.1"/>
    <property type="molecule type" value="Genomic_DNA"/>
</dbReference>
<evidence type="ECO:0008006" key="3">
    <source>
        <dbReference type="Google" id="ProtNLM"/>
    </source>
</evidence>
<protein>
    <recommendedName>
        <fullName evidence="3">DUF3352 domain-containing protein</fullName>
    </recommendedName>
</protein>
<sequence>MSKRVTVVVAAVVGLVLLAALAVVGVRWWRDRDRTAFEQATSYAPADAARLSWTDWAAVRDRTGADLDATSSGDDVQSFLDKAFDVDLTSTSALVQSAPVLQAHFGFSPANVEWELFSQSTAGAVVILRLPDDDLDAVGDDLEDAGFKRPGTDDGVWIGGDSLLPEIGADLSPELQYVALDADRGLVLTSDRSDYLHDVVDGLGDDHLSDPVKSVVDASGEPLSAAVYDGDNACSALAMSQADADDQATADRLVEEAGTIDPMTAYALSVQPGGHVRAVMAFADGDQAKANAASRAVLAAGPAPGQGGDFSDRFSVASASAEGDLVTLDLVPRSGEYVFSDLASGPVLFATC</sequence>
<reference evidence="2" key="1">
    <citation type="journal article" date="2019" name="Int. J. Syst. Evol. Microbiol.">
        <title>The Global Catalogue of Microorganisms (GCM) 10K type strain sequencing project: providing services to taxonomists for standard genome sequencing and annotation.</title>
        <authorList>
            <consortium name="The Broad Institute Genomics Platform"/>
            <consortium name="The Broad Institute Genome Sequencing Center for Infectious Disease"/>
            <person name="Wu L."/>
            <person name="Ma J."/>
        </authorList>
    </citation>
    <scope>NUCLEOTIDE SEQUENCE [LARGE SCALE GENOMIC DNA]</scope>
    <source>
        <strain evidence="2">CCUG 54522</strain>
    </source>
</reference>